<protein>
    <recommendedName>
        <fullName evidence="6">ABC transmembrane type-2 domain-containing protein</fullName>
    </recommendedName>
</protein>
<evidence type="ECO:0000256" key="1">
    <source>
        <dbReference type="ARBA" id="ARBA00004141"/>
    </source>
</evidence>
<evidence type="ECO:0000259" key="6">
    <source>
        <dbReference type="PROSITE" id="PS51012"/>
    </source>
</evidence>
<feature type="transmembrane region" description="Helical" evidence="5">
    <location>
        <begin position="149"/>
        <end position="173"/>
    </location>
</feature>
<accession>A0A0F9F9R3</accession>
<evidence type="ECO:0000256" key="5">
    <source>
        <dbReference type="SAM" id="Phobius"/>
    </source>
</evidence>
<dbReference type="InterPro" id="IPR013525">
    <property type="entry name" value="ABC2_TM"/>
</dbReference>
<dbReference type="InterPro" id="IPR051784">
    <property type="entry name" value="Nod_factor_ABC_transporter"/>
</dbReference>
<comment type="subcellular location">
    <subcellularLocation>
        <location evidence="1">Membrane</location>
        <topology evidence="1">Multi-pass membrane protein</topology>
    </subcellularLocation>
</comment>
<feature type="transmembrane region" description="Helical" evidence="5">
    <location>
        <begin position="27"/>
        <end position="48"/>
    </location>
</feature>
<dbReference type="InterPro" id="IPR047817">
    <property type="entry name" value="ABC2_TM_bact-type"/>
</dbReference>
<keyword evidence="2 5" id="KW-0812">Transmembrane</keyword>
<dbReference type="InterPro" id="IPR000412">
    <property type="entry name" value="ABC_2_transport"/>
</dbReference>
<keyword evidence="3 5" id="KW-1133">Transmembrane helix</keyword>
<reference evidence="7" key="1">
    <citation type="journal article" date="2015" name="Nature">
        <title>Complex archaea that bridge the gap between prokaryotes and eukaryotes.</title>
        <authorList>
            <person name="Spang A."/>
            <person name="Saw J.H."/>
            <person name="Jorgensen S.L."/>
            <person name="Zaremba-Niedzwiedzka K."/>
            <person name="Martijn J."/>
            <person name="Lind A.E."/>
            <person name="van Eijk R."/>
            <person name="Schleper C."/>
            <person name="Guy L."/>
            <person name="Ettema T.J."/>
        </authorList>
    </citation>
    <scope>NUCLEOTIDE SEQUENCE</scope>
</reference>
<feature type="transmembrane region" description="Helical" evidence="5">
    <location>
        <begin position="180"/>
        <end position="198"/>
    </location>
</feature>
<sequence length="279" mass="30358">MNISTLNKPAAFLIRDLQIALSYKLQFLLQFVGIFFSSMVFFFVSKLIGGGISDQLAPWGGDYFSFVIIGVALTDYLSVSLEGFSNEIRSAQVEGTLETLLVTPTPVSTILFSSTLYNYSVTSLRVIVYIVLGALLFGLNLHMTSILSFIVVMILTVASFAGIGLISAAFIIVFKQGSPINLAVTTGSGLLGGVFYPIDILPSWLEPVSWFLPITHALEAMRQILINGASFSMIYNKVLILALFSALLLNLAFPYPGISFLAWIALVPLFLVIMTGNLK</sequence>
<keyword evidence="4 5" id="KW-0472">Membrane</keyword>
<evidence type="ECO:0000256" key="2">
    <source>
        <dbReference type="ARBA" id="ARBA00022692"/>
    </source>
</evidence>
<evidence type="ECO:0000256" key="3">
    <source>
        <dbReference type="ARBA" id="ARBA00022989"/>
    </source>
</evidence>
<dbReference type="PROSITE" id="PS51012">
    <property type="entry name" value="ABC_TM2"/>
    <property type="match status" value="1"/>
</dbReference>
<feature type="non-terminal residue" evidence="7">
    <location>
        <position position="279"/>
    </location>
</feature>
<dbReference type="EMBL" id="LAZR01031350">
    <property type="protein sequence ID" value="KKL54010.1"/>
    <property type="molecule type" value="Genomic_DNA"/>
</dbReference>
<name>A0A0F9F9R3_9ZZZZ</name>
<feature type="transmembrane region" description="Helical" evidence="5">
    <location>
        <begin position="233"/>
        <end position="252"/>
    </location>
</feature>
<feature type="domain" description="ABC transmembrane type-2" evidence="6">
    <location>
        <begin position="29"/>
        <end position="259"/>
    </location>
</feature>
<dbReference type="Pfam" id="PF01061">
    <property type="entry name" value="ABC2_membrane"/>
    <property type="match status" value="1"/>
</dbReference>
<dbReference type="PANTHER" id="PTHR43229">
    <property type="entry name" value="NODULATION PROTEIN J"/>
    <property type="match status" value="1"/>
</dbReference>
<evidence type="ECO:0000256" key="4">
    <source>
        <dbReference type="ARBA" id="ARBA00023136"/>
    </source>
</evidence>
<dbReference type="AlphaFoldDB" id="A0A0F9F9R3"/>
<organism evidence="7">
    <name type="scientific">marine sediment metagenome</name>
    <dbReference type="NCBI Taxonomy" id="412755"/>
    <lineage>
        <taxon>unclassified sequences</taxon>
        <taxon>metagenomes</taxon>
        <taxon>ecological metagenomes</taxon>
    </lineage>
</organism>
<dbReference type="GO" id="GO:0140359">
    <property type="term" value="F:ABC-type transporter activity"/>
    <property type="evidence" value="ECO:0007669"/>
    <property type="project" value="InterPro"/>
</dbReference>
<gene>
    <name evidence="7" type="ORF">LCGC14_2269680</name>
</gene>
<proteinExistence type="predicted"/>
<feature type="transmembrane region" description="Helical" evidence="5">
    <location>
        <begin position="126"/>
        <end position="143"/>
    </location>
</feature>
<evidence type="ECO:0000313" key="7">
    <source>
        <dbReference type="EMBL" id="KKL54010.1"/>
    </source>
</evidence>
<feature type="transmembrane region" description="Helical" evidence="5">
    <location>
        <begin position="60"/>
        <end position="79"/>
    </location>
</feature>
<dbReference type="PANTHER" id="PTHR43229:SF2">
    <property type="entry name" value="NODULATION PROTEIN J"/>
    <property type="match status" value="1"/>
</dbReference>
<dbReference type="PRINTS" id="PR00164">
    <property type="entry name" value="ABC2TRNSPORT"/>
</dbReference>
<feature type="transmembrane region" description="Helical" evidence="5">
    <location>
        <begin position="258"/>
        <end position="278"/>
    </location>
</feature>
<comment type="caution">
    <text evidence="7">The sequence shown here is derived from an EMBL/GenBank/DDBJ whole genome shotgun (WGS) entry which is preliminary data.</text>
</comment>
<dbReference type="GO" id="GO:0043190">
    <property type="term" value="C:ATP-binding cassette (ABC) transporter complex"/>
    <property type="evidence" value="ECO:0007669"/>
    <property type="project" value="InterPro"/>
</dbReference>